<sequence>MEKKLEGSHSSPSSKFSAGKSSAIFCSGMFFPWAYGKAELGRSKQEWGRKEPSVTRVQVRSPSILEGSERVSNSPDQIIKSQEDLTNTKVSGQQSITSSAVKEPVIECPTNTDKPLTEDNLVDVEIQPSSKGENIGQRKKTTFTRRPRISKGNTSDSMHIDSSERVETSKGNKGKGKRS</sequence>
<feature type="non-terminal residue" evidence="2">
    <location>
        <position position="179"/>
    </location>
</feature>
<reference evidence="3" key="1">
    <citation type="journal article" date="2019" name="Curr. Biol.">
        <title>Genome Sequence of Striga asiatica Provides Insight into the Evolution of Plant Parasitism.</title>
        <authorList>
            <person name="Yoshida S."/>
            <person name="Kim S."/>
            <person name="Wafula E.K."/>
            <person name="Tanskanen J."/>
            <person name="Kim Y.M."/>
            <person name="Honaas L."/>
            <person name="Yang Z."/>
            <person name="Spallek T."/>
            <person name="Conn C.E."/>
            <person name="Ichihashi Y."/>
            <person name="Cheong K."/>
            <person name="Cui S."/>
            <person name="Der J.P."/>
            <person name="Gundlach H."/>
            <person name="Jiao Y."/>
            <person name="Hori C."/>
            <person name="Ishida J.K."/>
            <person name="Kasahara H."/>
            <person name="Kiba T."/>
            <person name="Kim M.S."/>
            <person name="Koo N."/>
            <person name="Laohavisit A."/>
            <person name="Lee Y.H."/>
            <person name="Lumba S."/>
            <person name="McCourt P."/>
            <person name="Mortimer J.C."/>
            <person name="Mutuku J.M."/>
            <person name="Nomura T."/>
            <person name="Sasaki-Sekimoto Y."/>
            <person name="Seto Y."/>
            <person name="Wang Y."/>
            <person name="Wakatake T."/>
            <person name="Sakakibara H."/>
            <person name="Demura T."/>
            <person name="Yamaguchi S."/>
            <person name="Yoneyama K."/>
            <person name="Manabe R.I."/>
            <person name="Nelson D.C."/>
            <person name="Schulman A.H."/>
            <person name="Timko M.P."/>
            <person name="dePamphilis C.W."/>
            <person name="Choi D."/>
            <person name="Shirasu K."/>
        </authorList>
    </citation>
    <scope>NUCLEOTIDE SEQUENCE [LARGE SCALE GENOMIC DNA]</scope>
    <source>
        <strain evidence="3">cv. UVA1</strain>
    </source>
</reference>
<feature type="compositionally biased region" description="Polar residues" evidence="1">
    <location>
        <begin position="70"/>
        <end position="100"/>
    </location>
</feature>
<comment type="caution">
    <text evidence="2">The sequence shown here is derived from an EMBL/GenBank/DDBJ whole genome shotgun (WGS) entry which is preliminary data.</text>
</comment>
<proteinExistence type="predicted"/>
<dbReference type="AlphaFoldDB" id="A0A5A7P8Z9"/>
<feature type="compositionally biased region" description="Basic and acidic residues" evidence="1">
    <location>
        <begin position="42"/>
        <end position="53"/>
    </location>
</feature>
<accession>A0A5A7P8Z9</accession>
<evidence type="ECO:0000256" key="1">
    <source>
        <dbReference type="SAM" id="MobiDB-lite"/>
    </source>
</evidence>
<feature type="region of interest" description="Disordered" evidence="1">
    <location>
        <begin position="42"/>
        <end position="179"/>
    </location>
</feature>
<organism evidence="2 3">
    <name type="scientific">Striga asiatica</name>
    <name type="common">Asiatic witchweed</name>
    <name type="synonym">Buchnera asiatica</name>
    <dbReference type="NCBI Taxonomy" id="4170"/>
    <lineage>
        <taxon>Eukaryota</taxon>
        <taxon>Viridiplantae</taxon>
        <taxon>Streptophyta</taxon>
        <taxon>Embryophyta</taxon>
        <taxon>Tracheophyta</taxon>
        <taxon>Spermatophyta</taxon>
        <taxon>Magnoliopsida</taxon>
        <taxon>eudicotyledons</taxon>
        <taxon>Gunneridae</taxon>
        <taxon>Pentapetalae</taxon>
        <taxon>asterids</taxon>
        <taxon>lamiids</taxon>
        <taxon>Lamiales</taxon>
        <taxon>Orobanchaceae</taxon>
        <taxon>Buchnereae</taxon>
        <taxon>Striga</taxon>
    </lineage>
</organism>
<feature type="compositionally biased region" description="Basic residues" evidence="1">
    <location>
        <begin position="137"/>
        <end position="149"/>
    </location>
</feature>
<feature type="compositionally biased region" description="Basic and acidic residues" evidence="1">
    <location>
        <begin position="158"/>
        <end position="170"/>
    </location>
</feature>
<dbReference type="Proteomes" id="UP000325081">
    <property type="component" value="Unassembled WGS sequence"/>
</dbReference>
<name>A0A5A7P8Z9_STRAF</name>
<dbReference type="EMBL" id="BKCP01003335">
    <property type="protein sequence ID" value="GER29006.1"/>
    <property type="molecule type" value="Genomic_DNA"/>
</dbReference>
<gene>
    <name evidence="2" type="ORF">STAS_04837</name>
</gene>
<evidence type="ECO:0000313" key="2">
    <source>
        <dbReference type="EMBL" id="GER29006.1"/>
    </source>
</evidence>
<protein>
    <submittedName>
        <fullName evidence="2">WW domain-containing protein</fullName>
    </submittedName>
</protein>
<evidence type="ECO:0000313" key="3">
    <source>
        <dbReference type="Proteomes" id="UP000325081"/>
    </source>
</evidence>
<keyword evidence="3" id="KW-1185">Reference proteome</keyword>